<gene>
    <name evidence="2" type="ORF">AVLFYP127_01560</name>
</gene>
<dbReference type="Pfam" id="PF00583">
    <property type="entry name" value="Acetyltransf_1"/>
    <property type="match status" value="1"/>
</dbReference>
<accession>A0A6N2RWU9</accession>
<dbReference type="InterPro" id="IPR016181">
    <property type="entry name" value="Acyl_CoA_acyltransferase"/>
</dbReference>
<dbReference type="InterPro" id="IPR000182">
    <property type="entry name" value="GNAT_dom"/>
</dbReference>
<dbReference type="SUPFAM" id="SSF55729">
    <property type="entry name" value="Acyl-CoA N-acyltransferases (Nat)"/>
    <property type="match status" value="1"/>
</dbReference>
<keyword evidence="2" id="KW-0808">Transferase</keyword>
<organism evidence="2">
    <name type="scientific">Anaerococcus vaginalis</name>
    <dbReference type="NCBI Taxonomy" id="33037"/>
    <lineage>
        <taxon>Bacteria</taxon>
        <taxon>Bacillati</taxon>
        <taxon>Bacillota</taxon>
        <taxon>Tissierellia</taxon>
        <taxon>Tissierellales</taxon>
        <taxon>Peptoniphilaceae</taxon>
        <taxon>Anaerococcus</taxon>
    </lineage>
</organism>
<sequence length="166" mass="19019">MLTIKNMSKTYNVEKLTENDIETIYRLCQGNKLYYRYCQAKISREQILSDLYLRPEGVNEDNKYYLGFFKDELLVAVLDILDGYPDEETCFIGFFMVNILYQGQGIGTEIIGSILAYVKKIGKAKVRLGIDKGNPQSKAFWKKNGFKLIKEVESSCGTILLAEKIL</sequence>
<name>A0A6N2RWU9_9FIRM</name>
<dbReference type="Gene3D" id="3.40.630.30">
    <property type="match status" value="1"/>
</dbReference>
<dbReference type="CDD" id="cd04301">
    <property type="entry name" value="NAT_SF"/>
    <property type="match status" value="1"/>
</dbReference>
<evidence type="ECO:0000313" key="2">
    <source>
        <dbReference type="EMBL" id="VYS84611.1"/>
    </source>
</evidence>
<proteinExistence type="predicted"/>
<dbReference type="RefSeq" id="WP_156328642.1">
    <property type="nucleotide sequence ID" value="NZ_CACRSW010000006.1"/>
</dbReference>
<dbReference type="PROSITE" id="PS51186">
    <property type="entry name" value="GNAT"/>
    <property type="match status" value="1"/>
</dbReference>
<dbReference type="AlphaFoldDB" id="A0A6N2RWU9"/>
<evidence type="ECO:0000259" key="1">
    <source>
        <dbReference type="PROSITE" id="PS51186"/>
    </source>
</evidence>
<reference evidence="2" key="1">
    <citation type="submission" date="2019-11" db="EMBL/GenBank/DDBJ databases">
        <authorList>
            <person name="Feng L."/>
        </authorList>
    </citation>
    <scope>NUCLEOTIDE SEQUENCE</scope>
    <source>
        <strain evidence="2">AvaginalisLFYP127</strain>
    </source>
</reference>
<feature type="domain" description="N-acetyltransferase" evidence="1">
    <location>
        <begin position="11"/>
        <end position="166"/>
    </location>
</feature>
<dbReference type="GO" id="GO:0016747">
    <property type="term" value="F:acyltransferase activity, transferring groups other than amino-acyl groups"/>
    <property type="evidence" value="ECO:0007669"/>
    <property type="project" value="InterPro"/>
</dbReference>
<protein>
    <submittedName>
        <fullName evidence="2">Acetyltransferase (GNAT) family protein</fullName>
    </submittedName>
</protein>
<dbReference type="EMBL" id="CACRSW010000006">
    <property type="protein sequence ID" value="VYS84611.1"/>
    <property type="molecule type" value="Genomic_DNA"/>
</dbReference>